<protein>
    <submittedName>
        <fullName evidence="2">Uncharacterized protein</fullName>
    </submittedName>
</protein>
<keyword evidence="1" id="KW-0472">Membrane</keyword>
<reference evidence="2 3" key="1">
    <citation type="submission" date="2015-12" db="EMBL/GenBank/DDBJ databases">
        <title>The genome of Folsomia candida.</title>
        <authorList>
            <person name="Faddeeva A."/>
            <person name="Derks M.F."/>
            <person name="Anvar Y."/>
            <person name="Smit S."/>
            <person name="Van Straalen N."/>
            <person name="Roelofs D."/>
        </authorList>
    </citation>
    <scope>NUCLEOTIDE SEQUENCE [LARGE SCALE GENOMIC DNA]</scope>
    <source>
        <strain evidence="2 3">VU population</strain>
        <tissue evidence="2">Whole body</tissue>
    </source>
</reference>
<keyword evidence="3" id="KW-1185">Reference proteome</keyword>
<feature type="transmembrane region" description="Helical" evidence="1">
    <location>
        <begin position="20"/>
        <end position="44"/>
    </location>
</feature>
<comment type="caution">
    <text evidence="2">The sequence shown here is derived from an EMBL/GenBank/DDBJ whole genome shotgun (WGS) entry which is preliminary data.</text>
</comment>
<organism evidence="2 3">
    <name type="scientific">Folsomia candida</name>
    <name type="common">Springtail</name>
    <dbReference type="NCBI Taxonomy" id="158441"/>
    <lineage>
        <taxon>Eukaryota</taxon>
        <taxon>Metazoa</taxon>
        <taxon>Ecdysozoa</taxon>
        <taxon>Arthropoda</taxon>
        <taxon>Hexapoda</taxon>
        <taxon>Collembola</taxon>
        <taxon>Entomobryomorpha</taxon>
        <taxon>Isotomoidea</taxon>
        <taxon>Isotomidae</taxon>
        <taxon>Proisotominae</taxon>
        <taxon>Folsomia</taxon>
    </lineage>
</organism>
<keyword evidence="1" id="KW-1133">Transmembrane helix</keyword>
<evidence type="ECO:0000313" key="2">
    <source>
        <dbReference type="EMBL" id="OXA38787.1"/>
    </source>
</evidence>
<dbReference type="Proteomes" id="UP000198287">
    <property type="component" value="Unassembled WGS sequence"/>
</dbReference>
<accession>A0A226D237</accession>
<gene>
    <name evidence="2" type="ORF">Fcan01_26504</name>
</gene>
<dbReference type="AlphaFoldDB" id="A0A226D237"/>
<proteinExistence type="predicted"/>
<name>A0A226D237_FOLCA</name>
<sequence length="233" mass="26861">MQAFDRRTVDFTCKQSQAYYRLVILFILVTGFVVLLPILFRVILLCEKSSHFVNNLVDKYEWGKDDGWERNVTFDTLRDAGFTAEVIFLQDKVVTPFINRDAAGLVLHGDLKNAKLFATAIWNEIRLQGESIFDEVAVFRKTETCINPSAEAVKNYIEWLFTVGVENQPALIYLNEVNTLFDFGYSYQIENAFLHGLDKLRYEGVLVLVSVHILEDKYTERAGFKNTLRVPKL</sequence>
<dbReference type="EMBL" id="LNIX01000043">
    <property type="protein sequence ID" value="OXA38787.1"/>
    <property type="molecule type" value="Genomic_DNA"/>
</dbReference>
<keyword evidence="1" id="KW-0812">Transmembrane</keyword>
<evidence type="ECO:0000313" key="3">
    <source>
        <dbReference type="Proteomes" id="UP000198287"/>
    </source>
</evidence>
<evidence type="ECO:0000256" key="1">
    <source>
        <dbReference type="SAM" id="Phobius"/>
    </source>
</evidence>